<reference evidence="7 9" key="2">
    <citation type="submission" date="2017-06" db="EMBL/GenBank/DDBJ databases">
        <title>Isolation and characterization of a thermophilic and butanogenic Thermoanaerobacterium thermosaccharolyticum M5 capable of efficient degradation of hemicellulose.</title>
        <authorList>
            <person name="Xin F."/>
            <person name="Jiang Y."/>
        </authorList>
    </citation>
    <scope>NUCLEOTIDE SEQUENCE [LARGE SCALE GENOMIC DNA]</scope>
    <source>
        <strain evidence="7 9">M5</strain>
    </source>
</reference>
<evidence type="ECO:0000313" key="8">
    <source>
        <dbReference type="Proteomes" id="UP000214975"/>
    </source>
</evidence>
<keyword evidence="4" id="KW-0067">ATP-binding</keyword>
<sequence>MMIEVNNVTKVYGNRKAVDNISFSVDSGEIVGFLGPNGAGKSSTMKMITGFMPPTSGTIKIAGYDIIEDSLMAKKHIGYLPEVPPLYLDMTVEAYLAFVCELKEVPKDKRKSTVDKVLSEVGLSDVRKRIIKNLSKGYKQRVGLAQAIIGDPDVLVLDEPTVGLDPKQIKEIRDIIKELGKKHTIILSTHILPEVSMICDRVIIINKGKIVAMDSTENLIDTIGKSKRYFLKVLGSIEKISTTLKGIDGIKDFKSKADSKENCIDIDVETDVNNDLRKEIFFSFAKQNLPIIEFRPVNYSLEEVFLQLTTDEEVNSNENSDNIQKGA</sequence>
<feature type="domain" description="ABC transporter" evidence="5">
    <location>
        <begin position="3"/>
        <end position="232"/>
    </location>
</feature>
<evidence type="ECO:0000313" key="7">
    <source>
        <dbReference type="EMBL" id="OXT09041.1"/>
    </source>
</evidence>
<dbReference type="PROSITE" id="PS50893">
    <property type="entry name" value="ABC_TRANSPORTER_2"/>
    <property type="match status" value="1"/>
</dbReference>
<dbReference type="RefSeq" id="WP_013297143.1">
    <property type="nucleotide sequence ID" value="NZ_CP016893.1"/>
</dbReference>
<evidence type="ECO:0000256" key="3">
    <source>
        <dbReference type="ARBA" id="ARBA00022741"/>
    </source>
</evidence>
<accession>A0A231VM49</accession>
<evidence type="ECO:0000256" key="1">
    <source>
        <dbReference type="ARBA" id="ARBA00005417"/>
    </source>
</evidence>
<dbReference type="InterPro" id="IPR003593">
    <property type="entry name" value="AAA+_ATPase"/>
</dbReference>
<dbReference type="GO" id="GO:0016887">
    <property type="term" value="F:ATP hydrolysis activity"/>
    <property type="evidence" value="ECO:0007669"/>
    <property type="project" value="InterPro"/>
</dbReference>
<protein>
    <submittedName>
        <fullName evidence="7">ABC transporter</fullName>
    </submittedName>
</protein>
<proteinExistence type="inferred from homology"/>
<dbReference type="PANTHER" id="PTHR42711:SF5">
    <property type="entry name" value="ABC TRANSPORTER ATP-BINDING PROTEIN NATA"/>
    <property type="match status" value="1"/>
</dbReference>
<dbReference type="Proteomes" id="UP000215301">
    <property type="component" value="Unassembled WGS sequence"/>
</dbReference>
<dbReference type="OMA" id="AFMQMTA"/>
<dbReference type="PANTHER" id="PTHR42711">
    <property type="entry name" value="ABC TRANSPORTER ATP-BINDING PROTEIN"/>
    <property type="match status" value="1"/>
</dbReference>
<dbReference type="AlphaFoldDB" id="A0A231VM49"/>
<keyword evidence="2" id="KW-0813">Transport</keyword>
<evidence type="ECO:0000313" key="9">
    <source>
        <dbReference type="Proteomes" id="UP000215301"/>
    </source>
</evidence>
<keyword evidence="3" id="KW-0547">Nucleotide-binding</keyword>
<dbReference type="SMART" id="SM00382">
    <property type="entry name" value="AAA"/>
    <property type="match status" value="1"/>
</dbReference>
<comment type="similarity">
    <text evidence="1">Belongs to the ABC transporter superfamily.</text>
</comment>
<gene>
    <name evidence="7" type="ORF">CE561_02500</name>
    <name evidence="6" type="ORF">Thert_02244</name>
</gene>
<evidence type="ECO:0000256" key="2">
    <source>
        <dbReference type="ARBA" id="ARBA00022448"/>
    </source>
</evidence>
<dbReference type="InterPro" id="IPR003439">
    <property type="entry name" value="ABC_transporter-like_ATP-bd"/>
</dbReference>
<dbReference type="EMBL" id="CP016893">
    <property type="protein sequence ID" value="AST58167.1"/>
    <property type="molecule type" value="Genomic_DNA"/>
</dbReference>
<dbReference type="GeneID" id="93863496"/>
<name>A0A231VM49_THETR</name>
<dbReference type="EMBL" id="NKHD01000006">
    <property type="protein sequence ID" value="OXT09041.1"/>
    <property type="molecule type" value="Genomic_DNA"/>
</dbReference>
<dbReference type="InterPro" id="IPR050763">
    <property type="entry name" value="ABC_transporter_ATP-binding"/>
</dbReference>
<dbReference type="GO" id="GO:0005524">
    <property type="term" value="F:ATP binding"/>
    <property type="evidence" value="ECO:0007669"/>
    <property type="project" value="UniProtKB-KW"/>
</dbReference>
<dbReference type="Proteomes" id="UP000214975">
    <property type="component" value="Chromosome"/>
</dbReference>
<reference evidence="6 8" key="1">
    <citation type="submission" date="2016-08" db="EMBL/GenBank/DDBJ databases">
        <title>A novel genetic cassette of butanologenic Thermoanaerobacterium thermosaccharolyticum that directly convert cellulose to butanol.</title>
        <authorList>
            <person name="Li T."/>
            <person name="He J."/>
        </authorList>
    </citation>
    <scope>NUCLEOTIDE SEQUENCE [LARGE SCALE GENOMIC DNA]</scope>
    <source>
        <strain evidence="6 8">TG57</strain>
    </source>
</reference>
<dbReference type="Pfam" id="PF00005">
    <property type="entry name" value="ABC_tran"/>
    <property type="match status" value="1"/>
</dbReference>
<dbReference type="InterPro" id="IPR027417">
    <property type="entry name" value="P-loop_NTPase"/>
</dbReference>
<dbReference type="Gene3D" id="3.40.50.300">
    <property type="entry name" value="P-loop containing nucleotide triphosphate hydrolases"/>
    <property type="match status" value="1"/>
</dbReference>
<evidence type="ECO:0000256" key="4">
    <source>
        <dbReference type="ARBA" id="ARBA00022840"/>
    </source>
</evidence>
<evidence type="ECO:0000259" key="5">
    <source>
        <dbReference type="PROSITE" id="PS50893"/>
    </source>
</evidence>
<dbReference type="SUPFAM" id="SSF52540">
    <property type="entry name" value="P-loop containing nucleoside triphosphate hydrolases"/>
    <property type="match status" value="1"/>
</dbReference>
<organism evidence="7 9">
    <name type="scientific">Thermoanaerobacterium thermosaccharolyticum</name>
    <name type="common">Clostridium thermosaccharolyticum</name>
    <dbReference type="NCBI Taxonomy" id="1517"/>
    <lineage>
        <taxon>Bacteria</taxon>
        <taxon>Bacillati</taxon>
        <taxon>Bacillota</taxon>
        <taxon>Clostridia</taxon>
        <taxon>Thermoanaerobacterales</taxon>
        <taxon>Thermoanaerobacteraceae</taxon>
        <taxon>Thermoanaerobacterium</taxon>
    </lineage>
</organism>
<evidence type="ECO:0000313" key="6">
    <source>
        <dbReference type="EMBL" id="AST58167.1"/>
    </source>
</evidence>